<name>A0ABU6ISB8_9FLAO</name>
<gene>
    <name evidence="2" type="ORF">VOP03_11730</name>
</gene>
<evidence type="ECO:0000256" key="1">
    <source>
        <dbReference type="SAM" id="Phobius"/>
    </source>
</evidence>
<dbReference type="Proteomes" id="UP001355298">
    <property type="component" value="Unassembled WGS sequence"/>
</dbReference>
<evidence type="ECO:0000313" key="2">
    <source>
        <dbReference type="EMBL" id="MEC4266017.1"/>
    </source>
</evidence>
<sequence length="307" mass="36803">MMKDFLRKYYNNSRIGFYLLKPVVIVYHIFLMDKYLSQKAYLKKKFKKYFGYDIDFRNPRTLNEKINWLKLNDRNPLMGQAADKYAVRSYIKEKIGEEYLVPLDYTTLNPSDIKPKNLPDHPCIIKVNHNSSGGIIVRDKWGDVDWNYIKNTLRWNMSENYYWNGREPQYRHIKPRIIVEKLLMDDKGNIPFDYKLHFFNGKIAFVQVDSDRLTDHKRNLYTADWEFIECEWEYKKGLFIDEPPTYRKMVELGTVISQDFTYVRVDFYALGDEVYFGELTFHSDGGIGPFRPEKYDLQFGEMLKLPQ</sequence>
<dbReference type="Pfam" id="PF14305">
    <property type="entry name" value="ATPgrasp_TupA"/>
    <property type="match status" value="1"/>
</dbReference>
<proteinExistence type="predicted"/>
<keyword evidence="1" id="KW-0472">Membrane</keyword>
<comment type="caution">
    <text evidence="2">The sequence shown here is derived from an EMBL/GenBank/DDBJ whole genome shotgun (WGS) entry which is preliminary data.</text>
</comment>
<accession>A0ABU6ISB8</accession>
<keyword evidence="3" id="KW-1185">Reference proteome</keyword>
<organism evidence="2 3">
    <name type="scientific">Flagellimonas halotolerans</name>
    <dbReference type="NCBI Taxonomy" id="3112164"/>
    <lineage>
        <taxon>Bacteria</taxon>
        <taxon>Pseudomonadati</taxon>
        <taxon>Bacteroidota</taxon>
        <taxon>Flavobacteriia</taxon>
        <taxon>Flavobacteriales</taxon>
        <taxon>Flavobacteriaceae</taxon>
        <taxon>Flagellimonas</taxon>
    </lineage>
</organism>
<feature type="transmembrane region" description="Helical" evidence="1">
    <location>
        <begin position="15"/>
        <end position="36"/>
    </location>
</feature>
<reference evidence="2 3" key="1">
    <citation type="submission" date="2024-01" db="EMBL/GenBank/DDBJ databases">
        <title>The strains designed SYSU M86414 and SYSU M84420 isolated from the marine sediment in San Sha City (Hainan Province, China).</title>
        <authorList>
            <person name="Guo D."/>
        </authorList>
    </citation>
    <scope>NUCLEOTIDE SEQUENCE [LARGE SCALE GENOMIC DNA]</scope>
    <source>
        <strain evidence="2 3">SYSU M84420</strain>
    </source>
</reference>
<keyword evidence="1" id="KW-0812">Transmembrane</keyword>
<dbReference type="InterPro" id="IPR029465">
    <property type="entry name" value="ATPgrasp_TupA"/>
</dbReference>
<dbReference type="RefSeq" id="WP_326278981.1">
    <property type="nucleotide sequence ID" value="NZ_JAYKYV010000009.1"/>
</dbReference>
<protein>
    <submittedName>
        <fullName evidence="2">ATP-grasp fold amidoligase family protein</fullName>
    </submittedName>
</protein>
<keyword evidence="1" id="KW-1133">Transmembrane helix</keyword>
<evidence type="ECO:0000313" key="3">
    <source>
        <dbReference type="Proteomes" id="UP001355298"/>
    </source>
</evidence>
<dbReference type="EMBL" id="JAYMGW010000009">
    <property type="protein sequence ID" value="MEC4266017.1"/>
    <property type="molecule type" value="Genomic_DNA"/>
</dbReference>